<dbReference type="GO" id="GO:0070131">
    <property type="term" value="P:positive regulation of mitochondrial translation"/>
    <property type="evidence" value="ECO:0007669"/>
    <property type="project" value="TreeGrafter"/>
</dbReference>
<dbReference type="InterPro" id="IPR051624">
    <property type="entry name" value="RMD1/Sad1-interacting"/>
</dbReference>
<dbReference type="EMBL" id="KI912118">
    <property type="protein sequence ID" value="ETS75592.1"/>
    <property type="molecule type" value="Genomic_DNA"/>
</dbReference>
<dbReference type="OrthoDB" id="242766at2759"/>
<dbReference type="AlphaFoldDB" id="W3WQZ9"/>
<dbReference type="GeneID" id="19277549"/>
<evidence type="ECO:0000313" key="5">
    <source>
        <dbReference type="Proteomes" id="UP000030651"/>
    </source>
</evidence>
<proteinExistence type="inferred from homology"/>
<protein>
    <recommendedName>
        <fullName evidence="3">DUF155 domain-containing protein</fullName>
    </recommendedName>
</protein>
<dbReference type="HOGENOM" id="CLU_011220_0_1_1"/>
<feature type="region of interest" description="Disordered" evidence="2">
    <location>
        <begin position="58"/>
        <end position="114"/>
    </location>
</feature>
<dbReference type="OMA" id="QGLYQTK"/>
<dbReference type="InParanoid" id="W3WQZ9"/>
<comment type="similarity">
    <text evidence="1">Belongs to the RMD1/sif2 family.</text>
</comment>
<gene>
    <name evidence="4" type="ORF">PFICI_12536</name>
</gene>
<dbReference type="RefSeq" id="XP_007839308.1">
    <property type="nucleotide sequence ID" value="XM_007841117.1"/>
</dbReference>
<dbReference type="Proteomes" id="UP000030651">
    <property type="component" value="Unassembled WGS sequence"/>
</dbReference>
<name>W3WQZ9_PESFW</name>
<evidence type="ECO:0000313" key="4">
    <source>
        <dbReference type="EMBL" id="ETS75592.1"/>
    </source>
</evidence>
<sequence length="420" mass="47390">MMRRSAQKISASLVRHLHTTNLPSPRPLRSFHQSTYSAQPRKRDFFTSNHLLASVNTTGELTTFPDPVEDGKQDQRPPIPPMKRKPARSSASKKNLRATSMVKKSKRTEAKSPVAEVADDASDYTHTIRAINVAQSFDMEMVEESLRGHGFAIDPDNAGLDSNAVIHARSYNNGDIFVFSSGTVVSWSVPADAVTQIATRQLLNAANLPHVADLEFEDLDFTTDESRDNSFIREEEVVLGTRDQSLEGRLDVTMAKVAFSMGLARSTKLAVLENKLNEFLETARPVARTLAGGSELPQNHKTVLKYLGEILGLRSQLNHYSELTDDLPDIFWDKDSKIENYYNNISRILDVNPRIRQLNARIDYAYETVSVMREMSSEKRGHRLEWIIIVLISVEVLFELRRIYREEFQGNGIEKGAERA</sequence>
<dbReference type="PANTHER" id="PTHR16255:SF1">
    <property type="entry name" value="REQUIRED FOR MEIOTIC NUCLEAR DIVISION PROTEIN 1 HOMOLOG"/>
    <property type="match status" value="1"/>
</dbReference>
<dbReference type="PANTHER" id="PTHR16255">
    <property type="entry name" value="REQUIRED FOR MEIOTIC NUCLEAR DIVISION PROTEIN 1 HOMOLOG"/>
    <property type="match status" value="1"/>
</dbReference>
<dbReference type="InterPro" id="IPR003734">
    <property type="entry name" value="DUF155"/>
</dbReference>
<evidence type="ECO:0000256" key="1">
    <source>
        <dbReference type="ARBA" id="ARBA00008306"/>
    </source>
</evidence>
<reference evidence="5" key="1">
    <citation type="journal article" date="2015" name="BMC Genomics">
        <title>Genomic and transcriptomic analysis of the endophytic fungus Pestalotiopsis fici reveals its lifestyle and high potential for synthesis of natural products.</title>
        <authorList>
            <person name="Wang X."/>
            <person name="Zhang X."/>
            <person name="Liu L."/>
            <person name="Xiang M."/>
            <person name="Wang W."/>
            <person name="Sun X."/>
            <person name="Che Y."/>
            <person name="Guo L."/>
            <person name="Liu G."/>
            <person name="Guo L."/>
            <person name="Wang C."/>
            <person name="Yin W.B."/>
            <person name="Stadler M."/>
            <person name="Zhang X."/>
            <person name="Liu X."/>
        </authorList>
    </citation>
    <scope>NUCLEOTIDE SEQUENCE [LARGE SCALE GENOMIC DNA]</scope>
    <source>
        <strain evidence="5">W106-1 / CGMCC3.15140</strain>
    </source>
</reference>
<accession>W3WQZ9</accession>
<organism evidence="4 5">
    <name type="scientific">Pestalotiopsis fici (strain W106-1 / CGMCC3.15140)</name>
    <dbReference type="NCBI Taxonomy" id="1229662"/>
    <lineage>
        <taxon>Eukaryota</taxon>
        <taxon>Fungi</taxon>
        <taxon>Dikarya</taxon>
        <taxon>Ascomycota</taxon>
        <taxon>Pezizomycotina</taxon>
        <taxon>Sordariomycetes</taxon>
        <taxon>Xylariomycetidae</taxon>
        <taxon>Amphisphaeriales</taxon>
        <taxon>Sporocadaceae</taxon>
        <taxon>Pestalotiopsis</taxon>
    </lineage>
</organism>
<dbReference type="Pfam" id="PF02582">
    <property type="entry name" value="DUF155"/>
    <property type="match status" value="1"/>
</dbReference>
<dbReference type="GO" id="GO:0005739">
    <property type="term" value="C:mitochondrion"/>
    <property type="evidence" value="ECO:0007669"/>
    <property type="project" value="UniProtKB-ARBA"/>
</dbReference>
<evidence type="ECO:0000256" key="2">
    <source>
        <dbReference type="SAM" id="MobiDB-lite"/>
    </source>
</evidence>
<dbReference type="FunCoup" id="W3WQZ9">
    <property type="interactions" value="70"/>
</dbReference>
<dbReference type="KEGG" id="pfy:PFICI_12536"/>
<evidence type="ECO:0000259" key="3">
    <source>
        <dbReference type="Pfam" id="PF02582"/>
    </source>
</evidence>
<keyword evidence="5" id="KW-1185">Reference proteome</keyword>
<feature type="domain" description="DUF155" evidence="3">
    <location>
        <begin position="176"/>
        <end position="359"/>
    </location>
</feature>
<dbReference type="eggNOG" id="KOG2861">
    <property type="taxonomic scope" value="Eukaryota"/>
</dbReference>